<dbReference type="KEGG" id="tzo:THMIRHAT_08610"/>
<dbReference type="SUPFAM" id="SSF53335">
    <property type="entry name" value="S-adenosyl-L-methionine-dependent methyltransferases"/>
    <property type="match status" value="1"/>
</dbReference>
<evidence type="ECO:0000259" key="1">
    <source>
        <dbReference type="Pfam" id="PF00535"/>
    </source>
</evidence>
<keyword evidence="3" id="KW-1185">Reference proteome</keyword>
<dbReference type="InterPro" id="IPR001173">
    <property type="entry name" value="Glyco_trans_2-like"/>
</dbReference>
<dbReference type="GO" id="GO:0016758">
    <property type="term" value="F:hexosyltransferase activity"/>
    <property type="evidence" value="ECO:0007669"/>
    <property type="project" value="UniProtKB-ARBA"/>
</dbReference>
<reference evidence="3" key="1">
    <citation type="submission" date="2019-11" db="EMBL/GenBank/DDBJ databases">
        <title>Isolation and characterization of two novel species in the genus Thiomicrorhabdus.</title>
        <authorList>
            <person name="Mochizuki J."/>
            <person name="Kojima H."/>
            <person name="Fukui M."/>
        </authorList>
    </citation>
    <scope>NUCLEOTIDE SEQUENCE [LARGE SCALE GENOMIC DNA]</scope>
    <source>
        <strain evidence="3">AkT22</strain>
    </source>
</reference>
<sequence>MLASIKYPKVSFFLMTYQQESFIEEAVFSVLNQDYPNLQIVISDDASEDATYSRVLSVLSHYSGPHQIVTNQNKKNLGIGQHFAYVMESFVEGDLVVMGAGDDVSLSNRVSRIVEEWLANNKPSFVAHDLFEIDKQGVTIMDKRTRQYALQPRFDQMPMELALLEYTQNPYPVPYLGAALAYDRMVYTRFSTPELLPSYEDHMMYFRALILGGGVYFSEKLVRYRIHDDNFTRKKLVHAKVEVPSLLSPWLGSYIELNHEGLSNYRLFLLEFQEWLDYKKGVYLKLISINYNLVYLLWEKINYRRELIVKLIGNKNSVLLFSSANFMPLRTVLFGTGNVAVKVMKDISDVFNVVAVCDNDSKKHGQFFLGKPVMSPDLLKKQEEEIDCILVASSFFFEIQYDLIHIYNVSPAKICRAPIVYL</sequence>
<dbReference type="RefSeq" id="WP_173290946.1">
    <property type="nucleotide sequence ID" value="NZ_AP021888.1"/>
</dbReference>
<dbReference type="PANTHER" id="PTHR22916">
    <property type="entry name" value="GLYCOSYLTRANSFERASE"/>
    <property type="match status" value="1"/>
</dbReference>
<accession>A0A6F8PM01</accession>
<gene>
    <name evidence="2" type="ORF">THMIRHAT_08610</name>
</gene>
<dbReference type="EMBL" id="AP021888">
    <property type="protein sequence ID" value="BBP43115.1"/>
    <property type="molecule type" value="Genomic_DNA"/>
</dbReference>
<dbReference type="InterPro" id="IPR029044">
    <property type="entry name" value="Nucleotide-diphossugar_trans"/>
</dbReference>
<organism evidence="2 3">
    <name type="scientific">Thiosulfativibrio zosterae</name>
    <dbReference type="NCBI Taxonomy" id="2675053"/>
    <lineage>
        <taxon>Bacteria</taxon>
        <taxon>Pseudomonadati</taxon>
        <taxon>Pseudomonadota</taxon>
        <taxon>Gammaproteobacteria</taxon>
        <taxon>Thiotrichales</taxon>
        <taxon>Piscirickettsiaceae</taxon>
        <taxon>Thiosulfativibrio</taxon>
    </lineage>
</organism>
<dbReference type="PANTHER" id="PTHR22916:SF3">
    <property type="entry name" value="UDP-GLCNAC:BETAGAL BETA-1,3-N-ACETYLGLUCOSAMINYLTRANSFERASE-LIKE PROTEIN 1"/>
    <property type="match status" value="1"/>
</dbReference>
<dbReference type="Proteomes" id="UP000501466">
    <property type="component" value="Chromosome"/>
</dbReference>
<dbReference type="Gene3D" id="3.90.550.10">
    <property type="entry name" value="Spore Coat Polysaccharide Biosynthesis Protein SpsA, Chain A"/>
    <property type="match status" value="1"/>
</dbReference>
<dbReference type="AlphaFoldDB" id="A0A6F8PM01"/>
<feature type="domain" description="Glycosyltransferase 2-like" evidence="1">
    <location>
        <begin position="11"/>
        <end position="122"/>
    </location>
</feature>
<dbReference type="InterPro" id="IPR029063">
    <property type="entry name" value="SAM-dependent_MTases_sf"/>
</dbReference>
<evidence type="ECO:0000313" key="2">
    <source>
        <dbReference type="EMBL" id="BBP43115.1"/>
    </source>
</evidence>
<protein>
    <recommendedName>
        <fullName evidence="1">Glycosyltransferase 2-like domain-containing protein</fullName>
    </recommendedName>
</protein>
<dbReference type="SUPFAM" id="SSF53448">
    <property type="entry name" value="Nucleotide-diphospho-sugar transferases"/>
    <property type="match status" value="1"/>
</dbReference>
<proteinExistence type="predicted"/>
<name>A0A6F8PM01_9GAMM</name>
<evidence type="ECO:0000313" key="3">
    <source>
        <dbReference type="Proteomes" id="UP000501466"/>
    </source>
</evidence>
<dbReference type="Gene3D" id="3.40.50.720">
    <property type="entry name" value="NAD(P)-binding Rossmann-like Domain"/>
    <property type="match status" value="1"/>
</dbReference>
<dbReference type="Pfam" id="PF00535">
    <property type="entry name" value="Glycos_transf_2"/>
    <property type="match status" value="1"/>
</dbReference>